<evidence type="ECO:0000313" key="2">
    <source>
        <dbReference type="EMBL" id="CAC5421916.1"/>
    </source>
</evidence>
<accession>A0A6J8EPX3</accession>
<reference evidence="2 3" key="1">
    <citation type="submission" date="2020-06" db="EMBL/GenBank/DDBJ databases">
        <authorList>
            <person name="Li R."/>
            <person name="Bekaert M."/>
        </authorList>
    </citation>
    <scope>NUCLEOTIDE SEQUENCE [LARGE SCALE GENOMIC DNA]</scope>
    <source>
        <strain evidence="3">wild</strain>
    </source>
</reference>
<dbReference type="EMBL" id="CACVKT020009453">
    <property type="protein sequence ID" value="CAC5421916.1"/>
    <property type="molecule type" value="Genomic_DNA"/>
</dbReference>
<proteinExistence type="predicted"/>
<sequence length="396" mass="43833">MFSNKKTAKPGKTPDNYKQQIHNKLDSALEGLDIDIFTNHHDDSVIFQKKSQTPDDCDNDTTIPYVDDQSSPIHSQFNPFVTPWAKPTLPTSIRPLRLSFVQKLVIPLSKKPAPVAVNPLLKTPQQLASLYPKLPTSTLATASIATTATSAPTVTSTTSTVVSSAIVPVTTTAATAGATATTIPGTISTTTSTSSSGRTVQPSTNIFNMSSILKIEKFKGDNTQNPETWHAANLAEKAIDSNVNSLNSMNQTILDEIHSLRKHIQSINVNSTIPVTTQNQSYQPSQQPEYVQQPVYYTPRAPNHTMYPSNRYKAPQNQQPRQNFNRMHPRQPANQNIRQPIRYQNQSQTAFRRCLYCNGFSHNKAQCPANGVICHLCNKMGHFSKACLSTRRMQTQ</sequence>
<gene>
    <name evidence="2" type="ORF">MCOR_54000</name>
</gene>
<dbReference type="GO" id="GO:0003676">
    <property type="term" value="F:nucleic acid binding"/>
    <property type="evidence" value="ECO:0007669"/>
    <property type="project" value="InterPro"/>
</dbReference>
<dbReference type="Proteomes" id="UP000507470">
    <property type="component" value="Unassembled WGS sequence"/>
</dbReference>
<name>A0A6J8EPX3_MYTCO</name>
<dbReference type="OrthoDB" id="8195376at2759"/>
<dbReference type="AlphaFoldDB" id="A0A6J8EPX3"/>
<feature type="domain" description="CCHC-type" evidence="1">
    <location>
        <begin position="353"/>
        <end position="369"/>
    </location>
</feature>
<keyword evidence="3" id="KW-1185">Reference proteome</keyword>
<dbReference type="GO" id="GO:0008270">
    <property type="term" value="F:zinc ion binding"/>
    <property type="evidence" value="ECO:0007669"/>
    <property type="project" value="InterPro"/>
</dbReference>
<dbReference type="InterPro" id="IPR036875">
    <property type="entry name" value="Znf_CCHC_sf"/>
</dbReference>
<dbReference type="SUPFAM" id="SSF57756">
    <property type="entry name" value="Retrovirus zinc finger-like domains"/>
    <property type="match status" value="1"/>
</dbReference>
<dbReference type="SMART" id="SM00343">
    <property type="entry name" value="ZnF_C2HC"/>
    <property type="match status" value="2"/>
</dbReference>
<evidence type="ECO:0000313" key="3">
    <source>
        <dbReference type="Proteomes" id="UP000507470"/>
    </source>
</evidence>
<dbReference type="Gene3D" id="4.10.60.10">
    <property type="entry name" value="Zinc finger, CCHC-type"/>
    <property type="match status" value="1"/>
</dbReference>
<organism evidence="2 3">
    <name type="scientific">Mytilus coruscus</name>
    <name type="common">Sea mussel</name>
    <dbReference type="NCBI Taxonomy" id="42192"/>
    <lineage>
        <taxon>Eukaryota</taxon>
        <taxon>Metazoa</taxon>
        <taxon>Spiralia</taxon>
        <taxon>Lophotrochozoa</taxon>
        <taxon>Mollusca</taxon>
        <taxon>Bivalvia</taxon>
        <taxon>Autobranchia</taxon>
        <taxon>Pteriomorphia</taxon>
        <taxon>Mytilida</taxon>
        <taxon>Mytiloidea</taxon>
        <taxon>Mytilidae</taxon>
        <taxon>Mytilinae</taxon>
        <taxon>Mytilus</taxon>
    </lineage>
</organism>
<evidence type="ECO:0000259" key="1">
    <source>
        <dbReference type="SMART" id="SM00343"/>
    </source>
</evidence>
<dbReference type="InterPro" id="IPR001878">
    <property type="entry name" value="Znf_CCHC"/>
</dbReference>
<feature type="domain" description="CCHC-type" evidence="1">
    <location>
        <begin position="373"/>
        <end position="389"/>
    </location>
</feature>
<protein>
    <recommendedName>
        <fullName evidence="1">CCHC-type domain-containing protein</fullName>
    </recommendedName>
</protein>